<proteinExistence type="inferred from homology"/>
<dbReference type="AlphaFoldDB" id="A0A6N8KWT6"/>
<comment type="caution">
    <text evidence="3">The sequence shown here is derived from an EMBL/GenBank/DDBJ whole genome shotgun (WGS) entry which is preliminary data.</text>
</comment>
<dbReference type="InterPro" id="IPR050471">
    <property type="entry name" value="AB_hydrolase"/>
</dbReference>
<dbReference type="PRINTS" id="PR00111">
    <property type="entry name" value="ABHYDROLASE"/>
</dbReference>
<dbReference type="PRINTS" id="PR00412">
    <property type="entry name" value="EPOXHYDRLASE"/>
</dbReference>
<reference evidence="3 4" key="1">
    <citation type="submission" date="2019-12" db="EMBL/GenBank/DDBJ databases">
        <authorList>
            <person name="Dong K."/>
        </authorList>
    </citation>
    <scope>NUCLEOTIDE SEQUENCE [LARGE SCALE GENOMIC DNA]</scope>
    <source>
        <strain evidence="3 4">JCM 31225</strain>
    </source>
</reference>
<dbReference type="EMBL" id="WSQA01000001">
    <property type="protein sequence ID" value="MVZ60721.1"/>
    <property type="molecule type" value="Genomic_DNA"/>
</dbReference>
<name>A0A6N8KWT6_9SPHI</name>
<dbReference type="PANTHER" id="PTHR43433:SF5">
    <property type="entry name" value="AB HYDROLASE-1 DOMAIN-CONTAINING PROTEIN"/>
    <property type="match status" value="1"/>
</dbReference>
<comment type="similarity">
    <text evidence="1">Belongs to the AB hydrolase superfamily. Bacterial non-heme haloperoxidase / perhydrolase family.</text>
</comment>
<dbReference type="InterPro" id="IPR000073">
    <property type="entry name" value="AB_hydrolase_1"/>
</dbReference>
<dbReference type="PANTHER" id="PTHR43433">
    <property type="entry name" value="HYDROLASE, ALPHA/BETA FOLD FAMILY PROTEIN"/>
    <property type="match status" value="1"/>
</dbReference>
<accession>A0A6N8KWT6</accession>
<keyword evidence="3" id="KW-0378">Hydrolase</keyword>
<gene>
    <name evidence="3" type="ORF">GQF63_01665</name>
</gene>
<dbReference type="Pfam" id="PF00561">
    <property type="entry name" value="Abhydrolase_1"/>
    <property type="match status" value="1"/>
</dbReference>
<evidence type="ECO:0000259" key="2">
    <source>
        <dbReference type="Pfam" id="PF00561"/>
    </source>
</evidence>
<dbReference type="RefSeq" id="WP_160367350.1">
    <property type="nucleotide sequence ID" value="NZ_WSQA01000001.1"/>
</dbReference>
<feature type="domain" description="AB hydrolase-1" evidence="2">
    <location>
        <begin position="25"/>
        <end position="262"/>
    </location>
</feature>
<dbReference type="GO" id="GO:0016787">
    <property type="term" value="F:hydrolase activity"/>
    <property type="evidence" value="ECO:0007669"/>
    <property type="project" value="UniProtKB-KW"/>
</dbReference>
<evidence type="ECO:0000256" key="1">
    <source>
        <dbReference type="ARBA" id="ARBA00038128"/>
    </source>
</evidence>
<dbReference type="InterPro" id="IPR029058">
    <property type="entry name" value="AB_hydrolase_fold"/>
</dbReference>
<dbReference type="Gene3D" id="3.40.50.1820">
    <property type="entry name" value="alpha/beta hydrolase"/>
    <property type="match status" value="1"/>
</dbReference>
<dbReference type="Proteomes" id="UP000435036">
    <property type="component" value="Unassembled WGS sequence"/>
</dbReference>
<evidence type="ECO:0000313" key="4">
    <source>
        <dbReference type="Proteomes" id="UP000435036"/>
    </source>
</evidence>
<protein>
    <submittedName>
        <fullName evidence="3">Alpha/beta fold hydrolase</fullName>
    </submittedName>
</protein>
<sequence length="276" mass="30178">MTKITIKNKGEAVALNYVDYGQGQAVVLIHGWPLSHKSWEKQMDALVSAGFRVIAYDRRGFGDSSAPWDGYTYDDLAADLDTLINELGLEEVILVGFSMGGGEVVRYLTNHGEQKIAKIALVSSIIPLVKQKADNPAGVPEKVLNEILTALKTDRLKFLTDFHQGFYNYSKAKPTVSAEQLTYDFSIASHAAPQATIKAAQAWMDTDFRKECAGIQVPTLIIHGDADATVPFDTAAKQAHELIKGSQLIAYPEASHGLNVTHAEQLNKDLIAFFKG</sequence>
<dbReference type="InterPro" id="IPR000639">
    <property type="entry name" value="Epox_hydrolase-like"/>
</dbReference>
<organism evidence="3 4">
    <name type="scientific">Sphingobacterium humi</name>
    <dbReference type="NCBI Taxonomy" id="1796905"/>
    <lineage>
        <taxon>Bacteria</taxon>
        <taxon>Pseudomonadati</taxon>
        <taxon>Bacteroidota</taxon>
        <taxon>Sphingobacteriia</taxon>
        <taxon>Sphingobacteriales</taxon>
        <taxon>Sphingobacteriaceae</taxon>
        <taxon>Sphingobacterium</taxon>
    </lineage>
</organism>
<dbReference type="FunFam" id="3.40.50.1820:FF:000205">
    <property type="entry name" value="Non-haem bromoperoxidase BPO-A2"/>
    <property type="match status" value="1"/>
</dbReference>
<dbReference type="OrthoDB" id="9780932at2"/>
<evidence type="ECO:0000313" key="3">
    <source>
        <dbReference type="EMBL" id="MVZ60721.1"/>
    </source>
</evidence>
<dbReference type="SUPFAM" id="SSF53474">
    <property type="entry name" value="alpha/beta-Hydrolases"/>
    <property type="match status" value="1"/>
</dbReference>
<keyword evidence="4" id="KW-1185">Reference proteome</keyword>